<dbReference type="RefSeq" id="XP_028469910.1">
    <property type="nucleotide sequence ID" value="XM_028615647.1"/>
</dbReference>
<feature type="region of interest" description="Disordered" evidence="1">
    <location>
        <begin position="268"/>
        <end position="309"/>
    </location>
</feature>
<dbReference type="OrthoDB" id="5411141at2759"/>
<dbReference type="AlphaFoldDB" id="A0A3N2Q5P7"/>
<name>A0A3N2Q5P7_SODAK</name>
<protein>
    <submittedName>
        <fullName evidence="3">Uncharacterized protein</fullName>
    </submittedName>
</protein>
<evidence type="ECO:0000313" key="3">
    <source>
        <dbReference type="EMBL" id="ROT42104.1"/>
    </source>
</evidence>
<reference evidence="3 4" key="1">
    <citation type="journal article" date="2018" name="Mol. Ecol.">
        <title>The obligate alkalophilic soda-lake fungus Sodiomyces alkalinus has shifted to a protein diet.</title>
        <authorList>
            <person name="Grum-Grzhimaylo A.A."/>
            <person name="Falkoski D.L."/>
            <person name="van den Heuvel J."/>
            <person name="Valero-Jimenez C.A."/>
            <person name="Min B."/>
            <person name="Choi I.G."/>
            <person name="Lipzen A."/>
            <person name="Daum C.G."/>
            <person name="Aanen D.K."/>
            <person name="Tsang A."/>
            <person name="Henrissat B."/>
            <person name="Bilanenko E.N."/>
            <person name="de Vries R.P."/>
            <person name="van Kan J.A.L."/>
            <person name="Grigoriev I.V."/>
            <person name="Debets A.J.M."/>
        </authorList>
    </citation>
    <scope>NUCLEOTIDE SEQUENCE [LARGE SCALE GENOMIC DNA]</scope>
    <source>
        <strain evidence="3 4">F11</strain>
    </source>
</reference>
<feature type="compositionally biased region" description="Acidic residues" evidence="1">
    <location>
        <begin position="86"/>
        <end position="105"/>
    </location>
</feature>
<feature type="compositionally biased region" description="Low complexity" evidence="1">
    <location>
        <begin position="274"/>
        <end position="306"/>
    </location>
</feature>
<feature type="compositionally biased region" description="Low complexity" evidence="1">
    <location>
        <begin position="545"/>
        <end position="554"/>
    </location>
</feature>
<feature type="compositionally biased region" description="Polar residues" evidence="1">
    <location>
        <begin position="426"/>
        <end position="445"/>
    </location>
</feature>
<feature type="compositionally biased region" description="Basic and acidic residues" evidence="1">
    <location>
        <begin position="363"/>
        <end position="375"/>
    </location>
</feature>
<sequence length="652" mass="69571">MVPAVPRETQRAGWKRAAPPASIDSSLGWPRVRKDISDPTSDPDFDAPIRPSFPSSRKPRIVVLRAEIGGARARKTARQVFRGDSSDDENSDDDDSDDDDSDDDRGENNRDDNDDRRRPGRPGRPVFPGLPSRPSPPPPASPLSRPSLLPPPFQPPPPSPGLPSLSLAPTGSTLIQTIPSDTGGITVSIETPAPPAVEPSSSAIEPSLPVAESSSSVADSLSSVTEPSSSVTASSSPVFFSALPSNTNVPFSSPATAPTSPVLFSTLSPDTNIPSPSDSTASRSAVSFSSVTPGTNEPSSSPASSSGLWSTAIPAEQSRQGAMDVPTQHALIAIASIGTFISMGFIVWLLWRTVRKVHKKRRQDLEPEMHERRPSGDVGKGPQAASAEKKSWGQTWLHLEDSEAGEAGQILPVHQKPGRGALRVQTKFSGQGANTKPPQPSTTFAYRSPQAPVGTSPSTTGTTEPRSAVANASDVDVNWTFRSFATGPLYNHSETSRQAPDARALLDPASGQVNRVSELSSLSSGFGDVDIIVPGMSGLRPPPVVWQSRQQQSQKGGRLSWASRRSSQRTSQRNSQRETMYTEASEDSPPRYRTVNSWVKQQTSRVKRAQARPVPGVSAEAGNNGLPPEPRFSLMMPDGEVPRRPISHLTKP</sequence>
<evidence type="ECO:0000256" key="2">
    <source>
        <dbReference type="SAM" id="Phobius"/>
    </source>
</evidence>
<evidence type="ECO:0000313" key="4">
    <source>
        <dbReference type="Proteomes" id="UP000272025"/>
    </source>
</evidence>
<proteinExistence type="predicted"/>
<feature type="compositionally biased region" description="Pro residues" evidence="1">
    <location>
        <begin position="148"/>
        <end position="161"/>
    </location>
</feature>
<feature type="transmembrane region" description="Helical" evidence="2">
    <location>
        <begin position="330"/>
        <end position="351"/>
    </location>
</feature>
<feature type="compositionally biased region" description="Low complexity" evidence="1">
    <location>
        <begin position="198"/>
        <end position="235"/>
    </location>
</feature>
<dbReference type="GeneID" id="39584124"/>
<keyword evidence="2" id="KW-1133">Transmembrane helix</keyword>
<dbReference type="STRING" id="1314773.A0A3N2Q5P7"/>
<keyword evidence="2" id="KW-0472">Membrane</keyword>
<feature type="compositionally biased region" description="Polar residues" evidence="1">
    <location>
        <begin position="170"/>
        <end position="189"/>
    </location>
</feature>
<feature type="compositionally biased region" description="Low complexity" evidence="1">
    <location>
        <begin position="563"/>
        <end position="574"/>
    </location>
</feature>
<evidence type="ECO:0000256" key="1">
    <source>
        <dbReference type="SAM" id="MobiDB-lite"/>
    </source>
</evidence>
<feature type="compositionally biased region" description="Low complexity" evidence="1">
    <location>
        <begin position="452"/>
        <end position="463"/>
    </location>
</feature>
<organism evidence="3 4">
    <name type="scientific">Sodiomyces alkalinus (strain CBS 110278 / VKM F-3762 / F11)</name>
    <name type="common">Alkaliphilic filamentous fungus</name>
    <dbReference type="NCBI Taxonomy" id="1314773"/>
    <lineage>
        <taxon>Eukaryota</taxon>
        <taxon>Fungi</taxon>
        <taxon>Dikarya</taxon>
        <taxon>Ascomycota</taxon>
        <taxon>Pezizomycotina</taxon>
        <taxon>Sordariomycetes</taxon>
        <taxon>Hypocreomycetidae</taxon>
        <taxon>Glomerellales</taxon>
        <taxon>Plectosphaerellaceae</taxon>
        <taxon>Sodiomyces</taxon>
    </lineage>
</organism>
<dbReference type="Proteomes" id="UP000272025">
    <property type="component" value="Unassembled WGS sequence"/>
</dbReference>
<accession>A0A3N2Q5P7</accession>
<feature type="compositionally biased region" description="Polar residues" evidence="1">
    <location>
        <begin position="594"/>
        <end position="604"/>
    </location>
</feature>
<dbReference type="EMBL" id="ML119051">
    <property type="protein sequence ID" value="ROT42104.1"/>
    <property type="molecule type" value="Genomic_DNA"/>
</dbReference>
<feature type="region of interest" description="Disordered" evidence="1">
    <location>
        <begin position="1"/>
        <end position="235"/>
    </location>
</feature>
<keyword evidence="2" id="KW-0812">Transmembrane</keyword>
<feature type="region of interest" description="Disordered" evidence="1">
    <location>
        <begin position="360"/>
        <end position="392"/>
    </location>
</feature>
<gene>
    <name evidence="3" type="ORF">SODALDRAFT_7515</name>
</gene>
<feature type="region of interest" description="Disordered" evidence="1">
    <location>
        <begin position="426"/>
        <end position="471"/>
    </location>
</feature>
<keyword evidence="4" id="KW-1185">Reference proteome</keyword>
<feature type="region of interest" description="Disordered" evidence="1">
    <location>
        <begin position="542"/>
        <end position="652"/>
    </location>
</feature>
<feature type="compositionally biased region" description="Basic and acidic residues" evidence="1">
    <location>
        <begin position="106"/>
        <end position="117"/>
    </location>
</feature>
<feature type="compositionally biased region" description="Pro residues" evidence="1">
    <location>
        <begin position="131"/>
        <end position="141"/>
    </location>
</feature>